<sequence length="71" mass="8199">MEYDVDVESDSESVSSSDQELQDKYAKKYDVLSRKCDGLQKILDQYGDKFRSIPLNIPLDENKVQHSIKSE</sequence>
<feature type="compositionally biased region" description="Acidic residues" evidence="1">
    <location>
        <begin position="1"/>
        <end position="11"/>
    </location>
</feature>
<accession>A0A5N5T6R0</accession>
<evidence type="ECO:0000313" key="2">
    <source>
        <dbReference type="EMBL" id="KAB7501859.1"/>
    </source>
</evidence>
<keyword evidence="3" id="KW-1185">Reference proteome</keyword>
<evidence type="ECO:0000313" key="3">
    <source>
        <dbReference type="Proteomes" id="UP000326759"/>
    </source>
</evidence>
<organism evidence="2 3">
    <name type="scientific">Armadillidium nasatum</name>
    <dbReference type="NCBI Taxonomy" id="96803"/>
    <lineage>
        <taxon>Eukaryota</taxon>
        <taxon>Metazoa</taxon>
        <taxon>Ecdysozoa</taxon>
        <taxon>Arthropoda</taxon>
        <taxon>Crustacea</taxon>
        <taxon>Multicrustacea</taxon>
        <taxon>Malacostraca</taxon>
        <taxon>Eumalacostraca</taxon>
        <taxon>Peracarida</taxon>
        <taxon>Isopoda</taxon>
        <taxon>Oniscidea</taxon>
        <taxon>Crinocheta</taxon>
        <taxon>Armadillidiidae</taxon>
        <taxon>Armadillidium</taxon>
    </lineage>
</organism>
<dbReference type="Proteomes" id="UP000326759">
    <property type="component" value="Unassembled WGS sequence"/>
</dbReference>
<gene>
    <name evidence="2" type="ORF">Anas_02806</name>
</gene>
<name>A0A5N5T6R0_9CRUS</name>
<protein>
    <submittedName>
        <fullName evidence="2">Uncharacterized protein</fullName>
    </submittedName>
</protein>
<proteinExistence type="predicted"/>
<dbReference type="AlphaFoldDB" id="A0A5N5T6R0"/>
<reference evidence="2 3" key="1">
    <citation type="journal article" date="2019" name="PLoS Biol.">
        <title>Sex chromosomes control vertical transmission of feminizing Wolbachia symbionts in an isopod.</title>
        <authorList>
            <person name="Becking T."/>
            <person name="Chebbi M.A."/>
            <person name="Giraud I."/>
            <person name="Moumen B."/>
            <person name="Laverre T."/>
            <person name="Caubet Y."/>
            <person name="Peccoud J."/>
            <person name="Gilbert C."/>
            <person name="Cordaux R."/>
        </authorList>
    </citation>
    <scope>NUCLEOTIDE SEQUENCE [LARGE SCALE GENOMIC DNA]</scope>
    <source>
        <strain evidence="2">ANa2</strain>
        <tissue evidence="2">Whole body excluding digestive tract and cuticle</tissue>
    </source>
</reference>
<dbReference type="EMBL" id="SEYY01009305">
    <property type="protein sequence ID" value="KAB7501859.1"/>
    <property type="molecule type" value="Genomic_DNA"/>
</dbReference>
<feature type="region of interest" description="Disordered" evidence="1">
    <location>
        <begin position="1"/>
        <end position="20"/>
    </location>
</feature>
<comment type="caution">
    <text evidence="2">The sequence shown here is derived from an EMBL/GenBank/DDBJ whole genome shotgun (WGS) entry which is preliminary data.</text>
</comment>
<dbReference type="OrthoDB" id="10070927at2759"/>
<evidence type="ECO:0000256" key="1">
    <source>
        <dbReference type="SAM" id="MobiDB-lite"/>
    </source>
</evidence>